<dbReference type="Proteomes" id="UP000271098">
    <property type="component" value="Unassembled WGS sequence"/>
</dbReference>
<dbReference type="PANTHER" id="PTHR24092:SF5">
    <property type="entry name" value="PHOSPHOLIPID-TRANSPORTING ATPASE"/>
    <property type="match status" value="1"/>
</dbReference>
<feature type="transmembrane region" description="Helical" evidence="1">
    <location>
        <begin position="54"/>
        <end position="72"/>
    </location>
</feature>
<dbReference type="GO" id="GO:0006897">
    <property type="term" value="P:endocytosis"/>
    <property type="evidence" value="ECO:0007669"/>
    <property type="project" value="TreeGrafter"/>
</dbReference>
<evidence type="ECO:0000256" key="1">
    <source>
        <dbReference type="SAM" id="Phobius"/>
    </source>
</evidence>
<dbReference type="Gene3D" id="2.70.150.10">
    <property type="entry name" value="Calcium-transporting ATPase, cytoplasmic transduction domain A"/>
    <property type="match status" value="1"/>
</dbReference>
<dbReference type="InterPro" id="IPR023298">
    <property type="entry name" value="ATPase_P-typ_TM_dom_sf"/>
</dbReference>
<dbReference type="GO" id="GO:0045332">
    <property type="term" value="P:phospholipid translocation"/>
    <property type="evidence" value="ECO:0007669"/>
    <property type="project" value="TreeGrafter"/>
</dbReference>
<keyword evidence="3" id="KW-1185">Reference proteome</keyword>
<dbReference type="AlphaFoldDB" id="A0A183D9D4"/>
<dbReference type="GO" id="GO:0006890">
    <property type="term" value="P:retrograde vesicle-mediated transport, Golgi to endoplasmic reticulum"/>
    <property type="evidence" value="ECO:0007669"/>
    <property type="project" value="TreeGrafter"/>
</dbReference>
<evidence type="ECO:0000313" key="4">
    <source>
        <dbReference type="WBParaSite" id="GPUH_0000533201-mRNA-1"/>
    </source>
</evidence>
<dbReference type="PANTHER" id="PTHR24092">
    <property type="entry name" value="PROBABLE PHOSPHOLIPID-TRANSPORTING ATPASE"/>
    <property type="match status" value="1"/>
</dbReference>
<dbReference type="GO" id="GO:0005802">
    <property type="term" value="C:trans-Golgi network"/>
    <property type="evidence" value="ECO:0007669"/>
    <property type="project" value="TreeGrafter"/>
</dbReference>
<dbReference type="SUPFAM" id="SSF81665">
    <property type="entry name" value="Calcium ATPase, transmembrane domain M"/>
    <property type="match status" value="1"/>
</dbReference>
<dbReference type="WBParaSite" id="GPUH_0000533201-mRNA-1">
    <property type="protein sequence ID" value="GPUH_0000533201-mRNA-1"/>
    <property type="gene ID" value="GPUH_0000533201"/>
</dbReference>
<organism evidence="4">
    <name type="scientific">Gongylonema pulchrum</name>
    <dbReference type="NCBI Taxonomy" id="637853"/>
    <lineage>
        <taxon>Eukaryota</taxon>
        <taxon>Metazoa</taxon>
        <taxon>Ecdysozoa</taxon>
        <taxon>Nematoda</taxon>
        <taxon>Chromadorea</taxon>
        <taxon>Rhabditida</taxon>
        <taxon>Spirurina</taxon>
        <taxon>Spiruromorpha</taxon>
        <taxon>Spiruroidea</taxon>
        <taxon>Gongylonematidae</taxon>
        <taxon>Gongylonema</taxon>
    </lineage>
</organism>
<sequence>NVENVLWANTVLASGRVVGVVVYTGRETRSVMNTTLPKSKVGLLDIEVNNLTKILFLFVVVLASVMVAMKGLDKNWYRYLMRFVLLFSYIIPISLRVNLDMAKLFYSWQIGRDHHIKGSQKLLFVILSIQLRDFFYILCLFNENNRANEQHCQPTVW</sequence>
<reference evidence="2 3" key="2">
    <citation type="submission" date="2018-11" db="EMBL/GenBank/DDBJ databases">
        <authorList>
            <consortium name="Pathogen Informatics"/>
        </authorList>
    </citation>
    <scope>NUCLEOTIDE SEQUENCE [LARGE SCALE GENOMIC DNA]</scope>
</reference>
<proteinExistence type="predicted"/>
<keyword evidence="1" id="KW-1133">Transmembrane helix</keyword>
<feature type="transmembrane region" description="Helical" evidence="1">
    <location>
        <begin position="79"/>
        <end position="99"/>
    </location>
</feature>
<dbReference type="GO" id="GO:0005768">
    <property type="term" value="C:endosome"/>
    <property type="evidence" value="ECO:0007669"/>
    <property type="project" value="TreeGrafter"/>
</dbReference>
<gene>
    <name evidence="2" type="ORF">GPUH_LOCUS5325</name>
</gene>
<evidence type="ECO:0000313" key="3">
    <source>
        <dbReference type="Proteomes" id="UP000271098"/>
    </source>
</evidence>
<accession>A0A183D9D4</accession>
<evidence type="ECO:0000313" key="2">
    <source>
        <dbReference type="EMBL" id="VDK50235.1"/>
    </source>
</evidence>
<dbReference type="GO" id="GO:0140326">
    <property type="term" value="F:ATPase-coupled intramembrane lipid transporter activity"/>
    <property type="evidence" value="ECO:0007669"/>
    <property type="project" value="TreeGrafter"/>
</dbReference>
<dbReference type="EMBL" id="UYRT01011127">
    <property type="protein sequence ID" value="VDK50235.1"/>
    <property type="molecule type" value="Genomic_DNA"/>
</dbReference>
<keyword evidence="1" id="KW-0472">Membrane</keyword>
<reference evidence="4" key="1">
    <citation type="submission" date="2016-06" db="UniProtKB">
        <authorList>
            <consortium name="WormBaseParasite"/>
        </authorList>
    </citation>
    <scope>IDENTIFICATION</scope>
</reference>
<dbReference type="GO" id="GO:0005886">
    <property type="term" value="C:plasma membrane"/>
    <property type="evidence" value="ECO:0007669"/>
    <property type="project" value="TreeGrafter"/>
</dbReference>
<name>A0A183D9D4_9BILA</name>
<keyword evidence="1" id="KW-0812">Transmembrane</keyword>
<protein>
    <submittedName>
        <fullName evidence="4">P-type phospholipid transporter</fullName>
    </submittedName>
</protein>
<dbReference type="OrthoDB" id="377733at2759"/>